<proteinExistence type="predicted"/>
<dbReference type="AlphaFoldDB" id="A0A0M3ISZ5"/>
<accession>A0A0M3ISZ5</accession>
<evidence type="ECO:0000313" key="1">
    <source>
        <dbReference type="Proteomes" id="UP000036681"/>
    </source>
</evidence>
<name>A0A0M3ISZ5_ASCLU</name>
<organism evidence="1 2">
    <name type="scientific">Ascaris lumbricoides</name>
    <name type="common">Giant roundworm</name>
    <dbReference type="NCBI Taxonomy" id="6252"/>
    <lineage>
        <taxon>Eukaryota</taxon>
        <taxon>Metazoa</taxon>
        <taxon>Ecdysozoa</taxon>
        <taxon>Nematoda</taxon>
        <taxon>Chromadorea</taxon>
        <taxon>Rhabditida</taxon>
        <taxon>Spirurina</taxon>
        <taxon>Ascaridomorpha</taxon>
        <taxon>Ascaridoidea</taxon>
        <taxon>Ascarididae</taxon>
        <taxon>Ascaris</taxon>
    </lineage>
</organism>
<keyword evidence="1" id="KW-1185">Reference proteome</keyword>
<dbReference type="WBParaSite" id="ALUE_0002187301-mRNA-1">
    <property type="protein sequence ID" value="ALUE_0002187301-mRNA-1"/>
    <property type="gene ID" value="ALUE_0002187301"/>
</dbReference>
<dbReference type="Proteomes" id="UP000036681">
    <property type="component" value="Unplaced"/>
</dbReference>
<sequence length="56" mass="5989">MCSEIGFSTNSLAISASEIILELIVHGCFESVSNASSSLQPKMNIMRSRGAITLSR</sequence>
<reference evidence="2" key="1">
    <citation type="submission" date="2017-02" db="UniProtKB">
        <authorList>
            <consortium name="WormBaseParasite"/>
        </authorList>
    </citation>
    <scope>IDENTIFICATION</scope>
</reference>
<evidence type="ECO:0000313" key="2">
    <source>
        <dbReference type="WBParaSite" id="ALUE_0002187301-mRNA-1"/>
    </source>
</evidence>
<protein>
    <submittedName>
        <fullName evidence="2">Ovule protein</fullName>
    </submittedName>
</protein>